<dbReference type="STRING" id="589385.SAMN05421504_104747"/>
<keyword evidence="3" id="KW-1003">Cell membrane</keyword>
<dbReference type="AlphaFoldDB" id="A0A1H3HNI1"/>
<evidence type="ECO:0000256" key="3">
    <source>
        <dbReference type="ARBA" id="ARBA00022475"/>
    </source>
</evidence>
<keyword evidence="9 12" id="KW-1133">Transmembrane helix</keyword>
<dbReference type="GO" id="GO:0005886">
    <property type="term" value="C:plasma membrane"/>
    <property type="evidence" value="ECO:0007669"/>
    <property type="project" value="UniProtKB-SubCell"/>
</dbReference>
<keyword evidence="11 12" id="KW-0472">Membrane</keyword>
<evidence type="ECO:0000256" key="1">
    <source>
        <dbReference type="ARBA" id="ARBA00001947"/>
    </source>
</evidence>
<evidence type="ECO:0000256" key="6">
    <source>
        <dbReference type="ARBA" id="ARBA00022723"/>
    </source>
</evidence>
<evidence type="ECO:0000313" key="15">
    <source>
        <dbReference type="Proteomes" id="UP000199515"/>
    </source>
</evidence>
<keyword evidence="4 14" id="KW-0645">Protease</keyword>
<keyword evidence="5 12" id="KW-0812">Transmembrane</keyword>
<evidence type="ECO:0000256" key="10">
    <source>
        <dbReference type="ARBA" id="ARBA00023049"/>
    </source>
</evidence>
<dbReference type="Pfam" id="PF01435">
    <property type="entry name" value="Peptidase_M48"/>
    <property type="match status" value="1"/>
</dbReference>
<evidence type="ECO:0000256" key="7">
    <source>
        <dbReference type="ARBA" id="ARBA00022801"/>
    </source>
</evidence>
<dbReference type="CDD" id="cd07328">
    <property type="entry name" value="M48_Ste24p_like"/>
    <property type="match status" value="1"/>
</dbReference>
<proteinExistence type="predicted"/>
<accession>A0A1H3HNI1</accession>
<keyword evidence="10" id="KW-0482">Metalloprotease</keyword>
<dbReference type="OrthoDB" id="155290at2"/>
<dbReference type="InterPro" id="IPR001915">
    <property type="entry name" value="Peptidase_M48"/>
</dbReference>
<evidence type="ECO:0000256" key="8">
    <source>
        <dbReference type="ARBA" id="ARBA00022833"/>
    </source>
</evidence>
<evidence type="ECO:0000256" key="11">
    <source>
        <dbReference type="ARBA" id="ARBA00023136"/>
    </source>
</evidence>
<comment type="cofactor">
    <cofactor evidence="1">
        <name>Zn(2+)</name>
        <dbReference type="ChEBI" id="CHEBI:29105"/>
    </cofactor>
</comment>
<keyword evidence="6" id="KW-0479">Metal-binding</keyword>
<evidence type="ECO:0000259" key="13">
    <source>
        <dbReference type="Pfam" id="PF01435"/>
    </source>
</evidence>
<reference evidence="14 15" key="1">
    <citation type="submission" date="2016-10" db="EMBL/GenBank/DDBJ databases">
        <authorList>
            <person name="de Groot N.N."/>
        </authorList>
    </citation>
    <scope>NUCLEOTIDE SEQUENCE [LARGE SCALE GENOMIC DNA]</scope>
    <source>
        <strain evidence="14 15">CPCC 202699</strain>
    </source>
</reference>
<keyword evidence="8" id="KW-0862">Zinc</keyword>
<evidence type="ECO:0000256" key="9">
    <source>
        <dbReference type="ARBA" id="ARBA00022989"/>
    </source>
</evidence>
<evidence type="ECO:0000256" key="4">
    <source>
        <dbReference type="ARBA" id="ARBA00022670"/>
    </source>
</evidence>
<dbReference type="Gene3D" id="3.30.2010.10">
    <property type="entry name" value="Metalloproteases ('zincins'), catalytic domain"/>
    <property type="match status" value="1"/>
</dbReference>
<protein>
    <submittedName>
        <fullName evidence="14">Zn-dependent protease with chaperone function</fullName>
    </submittedName>
</protein>
<organism evidence="14 15">
    <name type="scientific">Amycolatopsis xylanica</name>
    <dbReference type="NCBI Taxonomy" id="589385"/>
    <lineage>
        <taxon>Bacteria</taxon>
        <taxon>Bacillati</taxon>
        <taxon>Actinomycetota</taxon>
        <taxon>Actinomycetes</taxon>
        <taxon>Pseudonocardiales</taxon>
        <taxon>Pseudonocardiaceae</taxon>
        <taxon>Amycolatopsis</taxon>
    </lineage>
</organism>
<feature type="transmembrane region" description="Helical" evidence="12">
    <location>
        <begin position="7"/>
        <end position="33"/>
    </location>
</feature>
<dbReference type="GO" id="GO:0004222">
    <property type="term" value="F:metalloendopeptidase activity"/>
    <property type="evidence" value="ECO:0007669"/>
    <property type="project" value="InterPro"/>
</dbReference>
<evidence type="ECO:0000313" key="14">
    <source>
        <dbReference type="EMBL" id="SDY17053.1"/>
    </source>
</evidence>
<feature type="domain" description="Peptidase M48" evidence="13">
    <location>
        <begin position="84"/>
        <end position="303"/>
    </location>
</feature>
<sequence>MHAWGRAFFSVLLLVAFPFVVIAVGAGGVYAGLQVGHRAGGYIMLGGIGVMLALGFGLVSALRAKFPATEGPRLTREEQPGLWRVVDDLARQVSTRPPDEIVLVGEINAAVYEDSRLLGLRAGRRTLLIGLPLLAAMNVTELRAILAHELGHYSGGHTRLLAVTYRGTRTLEHTVGRLDSGLAKTLLDGYSRLYLLIAQSANRRQELQADEYMVAAAGKQVAANALRKVATLSPLWNAYFDRYVSLGAVTKRTPEVLLGFRAFLKDPAQREWVAQTADEILANEPSSRFNSHPSTSRRIAAIAALPDVRPNIDRRPAWSLLDSPREDITHAELEVLIRDLGPRAPWDEIVRLAGLRSVHKGAEMLAEAGKESGLAPGGTIGEVIQVLRHGDIERLAAPMRNESLAPEVIAEASAKIVTELLGDAIVSALADAGHARHELNWGGGWELKLYDQPFDIEALVKPAVEDPRAVGELVHHLQRLRVPAAFVRPPGQEPEEEPEPPETRLLGILSALQEGRKLVDLLVCTTELILVPMSRWVLVRRGFAGLIGAAGMVDRKRLKGLDPKTVDAYRRIPLSTVTGGGFTQRRLTEYLVLSLPDGELRLTLSNHVSDFGDARARLEDFLERRSDG</sequence>
<name>A0A1H3HNI1_9PSEU</name>
<dbReference type="RefSeq" id="WP_091291766.1">
    <property type="nucleotide sequence ID" value="NZ_FNON01000004.1"/>
</dbReference>
<gene>
    <name evidence="14" type="ORF">SAMN05421504_104747</name>
</gene>
<dbReference type="PANTHER" id="PTHR43221">
    <property type="entry name" value="PROTEASE HTPX"/>
    <property type="match status" value="1"/>
</dbReference>
<comment type="subcellular location">
    <subcellularLocation>
        <location evidence="2">Cell membrane</location>
        <topology evidence="2">Multi-pass membrane protein</topology>
    </subcellularLocation>
</comment>
<dbReference type="GO" id="GO:0046872">
    <property type="term" value="F:metal ion binding"/>
    <property type="evidence" value="ECO:0007669"/>
    <property type="project" value="UniProtKB-KW"/>
</dbReference>
<keyword evidence="15" id="KW-1185">Reference proteome</keyword>
<evidence type="ECO:0000256" key="2">
    <source>
        <dbReference type="ARBA" id="ARBA00004651"/>
    </source>
</evidence>
<dbReference type="InterPro" id="IPR050083">
    <property type="entry name" value="HtpX_protease"/>
</dbReference>
<dbReference type="GO" id="GO:0006508">
    <property type="term" value="P:proteolysis"/>
    <property type="evidence" value="ECO:0007669"/>
    <property type="project" value="UniProtKB-KW"/>
</dbReference>
<evidence type="ECO:0000256" key="5">
    <source>
        <dbReference type="ARBA" id="ARBA00022692"/>
    </source>
</evidence>
<keyword evidence="7" id="KW-0378">Hydrolase</keyword>
<dbReference type="Proteomes" id="UP000199515">
    <property type="component" value="Unassembled WGS sequence"/>
</dbReference>
<dbReference type="EMBL" id="FNON01000004">
    <property type="protein sequence ID" value="SDY17053.1"/>
    <property type="molecule type" value="Genomic_DNA"/>
</dbReference>
<evidence type="ECO:0000256" key="12">
    <source>
        <dbReference type="SAM" id="Phobius"/>
    </source>
</evidence>
<dbReference type="PANTHER" id="PTHR43221:SF1">
    <property type="entry name" value="PROTEASE HTPX"/>
    <property type="match status" value="1"/>
</dbReference>
<feature type="transmembrane region" description="Helical" evidence="12">
    <location>
        <begin position="39"/>
        <end position="59"/>
    </location>
</feature>